<gene>
    <name evidence="1" type="ORF">THRCLA_04488</name>
</gene>
<evidence type="ECO:0000313" key="2">
    <source>
        <dbReference type="Proteomes" id="UP000243217"/>
    </source>
</evidence>
<accession>A0A1V9ZZ42</accession>
<dbReference type="EMBL" id="JNBS01000957">
    <property type="protein sequence ID" value="OQS03211.1"/>
    <property type="molecule type" value="Genomic_DNA"/>
</dbReference>
<comment type="caution">
    <text evidence="1">The sequence shown here is derived from an EMBL/GenBank/DDBJ whole genome shotgun (WGS) entry which is preliminary data.</text>
</comment>
<keyword evidence="2" id="KW-1185">Reference proteome</keyword>
<protein>
    <recommendedName>
        <fullName evidence="3">WRKY transcription factor 19</fullName>
    </recommendedName>
</protein>
<dbReference type="STRING" id="74557.A0A1V9ZZ42"/>
<proteinExistence type="predicted"/>
<organism evidence="1 2">
    <name type="scientific">Thraustotheca clavata</name>
    <dbReference type="NCBI Taxonomy" id="74557"/>
    <lineage>
        <taxon>Eukaryota</taxon>
        <taxon>Sar</taxon>
        <taxon>Stramenopiles</taxon>
        <taxon>Oomycota</taxon>
        <taxon>Saprolegniomycetes</taxon>
        <taxon>Saprolegniales</taxon>
        <taxon>Achlyaceae</taxon>
        <taxon>Thraustotheca</taxon>
    </lineage>
</organism>
<dbReference type="Proteomes" id="UP000243217">
    <property type="component" value="Unassembled WGS sequence"/>
</dbReference>
<sequence>MVFLTLERAMRLCTVANCSRYAKVHGRCLLHAKIKSNWEKAAPTMSIEMLTGVQPLNERRSKKNRWCSITECEQLARIDGLCTRHNMQLSSKKRKCVIVTCNSYARTRGLCTRHGGGNLCRFQGCKTSAQSGGLCRLHGGGPRCKHPKCDQFSKTVHLCPRFAKLDSKCLIHSIAPGRMSLDSILSAPAKRPRKLCSIDECQKLSRIDGLCTRHNMMYSSKRRKCSAEGCKSYARVRGLCARHSSLKV</sequence>
<name>A0A1V9ZZ42_9STRA</name>
<dbReference type="PANTHER" id="PTHR31827">
    <property type="entry name" value="EMB|CAB89363.1"/>
    <property type="match status" value="1"/>
</dbReference>
<reference evidence="1 2" key="1">
    <citation type="journal article" date="2014" name="Genome Biol. Evol.">
        <title>The secreted proteins of Achlya hypogyna and Thraustotheca clavata identify the ancestral oomycete secretome and reveal gene acquisitions by horizontal gene transfer.</title>
        <authorList>
            <person name="Misner I."/>
            <person name="Blouin N."/>
            <person name="Leonard G."/>
            <person name="Richards T.A."/>
            <person name="Lane C.E."/>
        </authorList>
    </citation>
    <scope>NUCLEOTIDE SEQUENCE [LARGE SCALE GENOMIC DNA]</scope>
    <source>
        <strain evidence="1 2">ATCC 34112</strain>
    </source>
</reference>
<evidence type="ECO:0008006" key="3">
    <source>
        <dbReference type="Google" id="ProtNLM"/>
    </source>
</evidence>
<evidence type="ECO:0000313" key="1">
    <source>
        <dbReference type="EMBL" id="OQS03211.1"/>
    </source>
</evidence>
<dbReference type="AlphaFoldDB" id="A0A1V9ZZ42"/>
<dbReference type="OrthoDB" id="58086at2759"/>
<dbReference type="PANTHER" id="PTHR31827:SF1">
    <property type="entry name" value="EMB|CAB89363.1"/>
    <property type="match status" value="1"/>
</dbReference>